<dbReference type="Proteomes" id="UP000001066">
    <property type="component" value="Segment"/>
</dbReference>
<protein>
    <submittedName>
        <fullName evidence="1">Uncharacterized protein</fullName>
    </submittedName>
</protein>
<keyword evidence="2" id="KW-1185">Reference proteome</keyword>
<dbReference type="KEGG" id="vg:5797929"/>
<dbReference type="RefSeq" id="YP_001604238.1">
    <property type="nucleotide sequence ID" value="NC_010153.1"/>
</dbReference>
<organism evidence="1 2">
    <name type="scientific">Betalipothrixvirus pezzuloense</name>
    <dbReference type="NCBI Taxonomy" id="346883"/>
    <lineage>
        <taxon>Viruses</taxon>
        <taxon>Adnaviria</taxon>
        <taxon>Zilligvirae</taxon>
        <taxon>Taleaviricota</taxon>
        <taxon>Tokiviricetes</taxon>
        <taxon>Ligamenvirales</taxon>
        <taxon>Lipothrixviridae</taxon>
        <taxon>Betalipothrixvirus</taxon>
    </lineage>
</organism>
<accession>A7WKN3</accession>
<evidence type="ECO:0000313" key="2">
    <source>
        <dbReference type="Proteomes" id="UP000001066"/>
    </source>
</evidence>
<proteinExistence type="predicted"/>
<reference evidence="1 2" key="1">
    <citation type="journal article" date="2008" name="J. Virol.">
        <title>Structure of the acidianus filamentous virus 3 and comparative genomics of related archaeal lipothrixviruses.</title>
        <authorList>
            <person name="Vestergaard G."/>
            <person name="Aramayo R."/>
            <person name="Basta T."/>
            <person name="Haring M."/>
            <person name="Peng X."/>
            <person name="Brugger K."/>
            <person name="Chen L."/>
            <person name="Rachel R."/>
            <person name="Boisset N."/>
            <person name="Garrett R.A."/>
            <person name="Prangishvili D."/>
        </authorList>
    </citation>
    <scope>NUCLEOTIDE SEQUENCE [LARGE SCALE GENOMIC DNA]</scope>
</reference>
<sequence>MQQELNNEISEEELKELIQKAEKNEPERNFILEIETIDDTSNFDWFVRKYSILYGDVIAITLKEKEENYGKTLVRDVAIIPKTREVVIKVTEDSDHEEWKDTYFYVFKSNKGWIQVK</sequence>
<evidence type="ECO:0000313" key="1">
    <source>
        <dbReference type="EMBL" id="CAJ31633.1"/>
    </source>
</evidence>
<name>A7WKN3_9VIRU</name>
<dbReference type="EMBL" id="AM087122">
    <property type="protein sequence ID" value="CAJ31633.1"/>
    <property type="molecule type" value="Genomic_DNA"/>
</dbReference>
<dbReference type="GeneID" id="5797929"/>